<reference evidence="2" key="1">
    <citation type="submission" date="2022-07" db="EMBL/GenBank/DDBJ databases">
        <title>Taxonomy of Aspergillus series Nigri: significant species reduction supported by multi-species coalescent approaches.</title>
        <authorList>
            <person name="Bian C."/>
            <person name="Kusuya Y."/>
            <person name="Sklenar F."/>
            <person name="D'hooge E."/>
            <person name="Yaguchi T."/>
            <person name="Takahashi H."/>
            <person name="Hubka V."/>
        </authorList>
    </citation>
    <scope>NUCLEOTIDE SEQUENCE</scope>
    <source>
        <strain evidence="2">CBS 733.88</strain>
    </source>
</reference>
<comment type="caution">
    <text evidence="2">The sequence shown here is derived from an EMBL/GenBank/DDBJ whole genome shotgun (WGS) entry which is preliminary data.</text>
</comment>
<dbReference type="PANTHER" id="PTHR46572">
    <property type="entry name" value="RHO1 GDP-GTP EXCHANGE PROTEIN 1-RELATED"/>
    <property type="match status" value="1"/>
</dbReference>
<dbReference type="Gene3D" id="1.20.900.10">
    <property type="entry name" value="Dbl homology (DH) domain"/>
    <property type="match status" value="1"/>
</dbReference>
<organism evidence="2 3">
    <name type="scientific">Aspergillus brasiliensis</name>
    <dbReference type="NCBI Taxonomy" id="319629"/>
    <lineage>
        <taxon>Eukaryota</taxon>
        <taxon>Fungi</taxon>
        <taxon>Dikarya</taxon>
        <taxon>Ascomycota</taxon>
        <taxon>Pezizomycotina</taxon>
        <taxon>Eurotiomycetes</taxon>
        <taxon>Eurotiomycetidae</taxon>
        <taxon>Eurotiales</taxon>
        <taxon>Aspergillaceae</taxon>
        <taxon>Aspergillus</taxon>
        <taxon>Aspergillus subgen. Circumdati</taxon>
    </lineage>
</organism>
<accession>A0A9W5YG37</accession>
<dbReference type="InterPro" id="IPR000219">
    <property type="entry name" value="DH_dom"/>
</dbReference>
<feature type="domain" description="DH" evidence="1">
    <location>
        <begin position="276"/>
        <end position="471"/>
    </location>
</feature>
<dbReference type="Pfam" id="PF00621">
    <property type="entry name" value="RhoGEF"/>
    <property type="match status" value="1"/>
</dbReference>
<dbReference type="Proteomes" id="UP001143548">
    <property type="component" value="Unassembled WGS sequence"/>
</dbReference>
<gene>
    <name evidence="2" type="ORF">AbraCBS73388_004261</name>
</gene>
<dbReference type="GO" id="GO:0005085">
    <property type="term" value="F:guanyl-nucleotide exchange factor activity"/>
    <property type="evidence" value="ECO:0007669"/>
    <property type="project" value="InterPro"/>
</dbReference>
<protein>
    <recommendedName>
        <fullName evidence="1">DH domain-containing protein</fullName>
    </recommendedName>
</protein>
<evidence type="ECO:0000313" key="3">
    <source>
        <dbReference type="Proteomes" id="UP001143548"/>
    </source>
</evidence>
<dbReference type="InterPro" id="IPR035899">
    <property type="entry name" value="DBL_dom_sf"/>
</dbReference>
<dbReference type="AlphaFoldDB" id="A0A9W5YG37"/>
<evidence type="ECO:0000313" key="2">
    <source>
        <dbReference type="EMBL" id="GKZ16875.1"/>
    </source>
</evidence>
<dbReference type="InterPro" id="IPR052233">
    <property type="entry name" value="Rho-type_GEFs"/>
</dbReference>
<dbReference type="PANTHER" id="PTHR46572:SF1">
    <property type="entry name" value="RHO1 GUANINE NUCLEOTIDE EXCHANGE FACTOR TUS1"/>
    <property type="match status" value="1"/>
</dbReference>
<name>A0A9W5YG37_9EURO</name>
<dbReference type="PROSITE" id="PS50010">
    <property type="entry name" value="DH_2"/>
    <property type="match status" value="1"/>
</dbReference>
<dbReference type="SUPFAM" id="SSF48065">
    <property type="entry name" value="DBL homology domain (DH-domain)"/>
    <property type="match status" value="1"/>
</dbReference>
<proteinExistence type="predicted"/>
<sequence length="585" mass="65551">MDPLSISASVASLTATCAQTAKALNDLKDRFDNANLAISTICTETTLISASMSHIQSYILGHIGSVSDKLQTQPTLESTLDQALTGCYVVFDVLQSEISKLTESEQLGTSVDTGLSNKTRDVWSESTMKDIVQQMRDPRDSDSIAGLKQLMDQNTAILSEVAHNTFRISASANKSLPAPRSIYDMSFKSVSISKNQNYRSHHLGTSTLTLSTQGGSSGDSESAQGAVSTPAFSLGTHKISDSMKEFLSDCNNTLCWKDHWSLKPEDLASVPEKEIERQESLHEIIATEKTLILRSTQVIHFLYYYRLALHPSTIVFRGSNQEFAEKVFGFHERFYHLHKTFLYNPMIVRQAAEGPWVTSFTDIFRKWLSEATSIYLEFSGLYPHLRTAVATEAWKNARFAEFLRQSMSHRASGNRDWIVNMTVPMTSLDIYMELLGRSLKTSEPADERHGYDALESLIHEIQDLKGKCDRIYENELEKIKNNRFRAQLGPEIADRLLLPNASIIFDQDLPQERRSFREAPTLRVVVLKSPLHSSVLVLGGCSKRKRIDDDDFGSYEILKQPDFTVSTSSQDIFQGFLQAVAAVGI</sequence>
<evidence type="ECO:0000259" key="1">
    <source>
        <dbReference type="PROSITE" id="PS50010"/>
    </source>
</evidence>
<dbReference type="EMBL" id="BROQ01000002">
    <property type="protein sequence ID" value="GKZ16875.1"/>
    <property type="molecule type" value="Genomic_DNA"/>
</dbReference>